<evidence type="ECO:0000313" key="5">
    <source>
        <dbReference type="EMBL" id="RFT15678.1"/>
    </source>
</evidence>
<dbReference type="GO" id="GO:0005524">
    <property type="term" value="F:ATP binding"/>
    <property type="evidence" value="ECO:0007669"/>
    <property type="project" value="UniProtKB-KW"/>
</dbReference>
<protein>
    <submittedName>
        <fullName evidence="5">tRNA (5-methylaminomethyl-2-thiouridylate)-methyltransferase</fullName>
    </submittedName>
</protein>
<dbReference type="InterPro" id="IPR020536">
    <property type="entry name" value="ThiI_AANH"/>
</dbReference>
<dbReference type="GO" id="GO:0032259">
    <property type="term" value="P:methylation"/>
    <property type="evidence" value="ECO:0007669"/>
    <property type="project" value="UniProtKB-KW"/>
</dbReference>
<dbReference type="SUPFAM" id="SSF52402">
    <property type="entry name" value="Adenine nucleotide alpha hydrolases-like"/>
    <property type="match status" value="1"/>
</dbReference>
<evidence type="ECO:0000256" key="2">
    <source>
        <dbReference type="ARBA" id="ARBA00022840"/>
    </source>
</evidence>
<evidence type="ECO:0000259" key="4">
    <source>
        <dbReference type="Pfam" id="PF02568"/>
    </source>
</evidence>
<keyword evidence="5" id="KW-0489">Methyltransferase</keyword>
<comment type="caution">
    <text evidence="5">The sequence shown here is derived from an EMBL/GenBank/DDBJ whole genome shotgun (WGS) entry which is preliminary data.</text>
</comment>
<evidence type="ECO:0000313" key="6">
    <source>
        <dbReference type="Proteomes" id="UP000257323"/>
    </source>
</evidence>
<accession>A0A3E2BLR6</accession>
<dbReference type="Pfam" id="PF02568">
    <property type="entry name" value="ThiI"/>
    <property type="match status" value="1"/>
</dbReference>
<dbReference type="Gene3D" id="3.40.50.620">
    <property type="entry name" value="HUPs"/>
    <property type="match status" value="1"/>
</dbReference>
<organism evidence="5 6">
    <name type="scientific">Candidatus Saccharicenans subterraneus</name>
    <dbReference type="NCBI Taxonomy" id="2508984"/>
    <lineage>
        <taxon>Bacteria</taxon>
        <taxon>Candidatus Aminicenantota</taxon>
        <taxon>Candidatus Aminicenantia</taxon>
        <taxon>Candidatus Aminicenantales</taxon>
        <taxon>Candidatus Saccharicenantaceae</taxon>
        <taxon>Candidatus Saccharicenans</taxon>
    </lineage>
</organism>
<dbReference type="GO" id="GO:0004810">
    <property type="term" value="F:CCA tRNA nucleotidyltransferase activity"/>
    <property type="evidence" value="ECO:0007669"/>
    <property type="project" value="InterPro"/>
</dbReference>
<dbReference type="EMBL" id="QUAH01000007">
    <property type="protein sequence ID" value="RFT15678.1"/>
    <property type="molecule type" value="Genomic_DNA"/>
</dbReference>
<sequence>MEILEIKKPGEKRKKARALLLFSGGLDSILAGKLLEEQDVEIVALTFRSQFFGAGQAVRLAGELGWPLVVVDISPEQIEIVENPRYGYGRQLNPCIDCHGQMVRIAGQLLERYQADFVATGEVVGERPKSQNRQALGLVEKLSGIKGLVLRPLSARLLPETIPEERGLVDRNRLLDIFGRYRKKQLELAERYGLKEYPTPAGGCLLTDPGFAARARQLMKWRGKLWPGDIELIKTGRVFFEPDGLIVVGRDEQENEKIAAIAGATDILVTTAGVKGPLAAVRLKEASPLAAGGVVESSSHDAGVNRAGKDWSGSLPGPGPRTPLDDASASTGRGAELARMVRQIQEGTIRPEKPETGSFEAEIASRGVVRKAGLLVIRYSRRARDKERASAAVIHRGLVYELEFQQADWKDYL</sequence>
<reference evidence="5 6" key="1">
    <citation type="submission" date="2018-08" db="EMBL/GenBank/DDBJ databases">
        <title>Genome analysis of the thermophilic bacterium of the candidate phylum Aminicenantes from deep subsurface aquifer revealed its physiology and ecological role.</title>
        <authorList>
            <person name="Kadnikov V.V."/>
            <person name="Mardanov A.V."/>
            <person name="Beletsky A.V."/>
            <person name="Karnachuk O.V."/>
            <person name="Ravin N.V."/>
        </authorList>
    </citation>
    <scope>NUCLEOTIDE SEQUENCE [LARGE SCALE GENOMIC DNA]</scope>
    <source>
        <strain evidence="5">BY38</strain>
    </source>
</reference>
<feature type="domain" description="Thil AANH" evidence="4">
    <location>
        <begin position="17"/>
        <end position="153"/>
    </location>
</feature>
<name>A0A3E2BLR6_9BACT</name>
<dbReference type="InterPro" id="IPR014729">
    <property type="entry name" value="Rossmann-like_a/b/a_fold"/>
</dbReference>
<evidence type="ECO:0000256" key="1">
    <source>
        <dbReference type="ARBA" id="ARBA00022741"/>
    </source>
</evidence>
<keyword evidence="5" id="KW-0808">Transferase</keyword>
<dbReference type="Proteomes" id="UP000257323">
    <property type="component" value="Unassembled WGS sequence"/>
</dbReference>
<feature type="region of interest" description="Disordered" evidence="3">
    <location>
        <begin position="294"/>
        <end position="331"/>
    </location>
</feature>
<gene>
    <name evidence="5" type="ORF">OP8BY_0053</name>
</gene>
<dbReference type="GO" id="GO:0008168">
    <property type="term" value="F:methyltransferase activity"/>
    <property type="evidence" value="ECO:0007669"/>
    <property type="project" value="UniProtKB-KW"/>
</dbReference>
<proteinExistence type="predicted"/>
<dbReference type="PANTHER" id="PTHR11933">
    <property type="entry name" value="TRNA 5-METHYLAMINOMETHYL-2-THIOURIDYLATE -METHYLTRANSFERASE"/>
    <property type="match status" value="1"/>
</dbReference>
<evidence type="ECO:0000256" key="3">
    <source>
        <dbReference type="SAM" id="MobiDB-lite"/>
    </source>
</evidence>
<dbReference type="PANTHER" id="PTHR11933:SF6">
    <property type="entry name" value="THIL AANH DOMAIN-CONTAINING PROTEIN"/>
    <property type="match status" value="1"/>
</dbReference>
<keyword evidence="2" id="KW-0067">ATP-binding</keyword>
<keyword evidence="1" id="KW-0547">Nucleotide-binding</keyword>
<dbReference type="AlphaFoldDB" id="A0A3E2BLR6"/>